<dbReference type="OrthoDB" id="2529846at2759"/>
<feature type="compositionally biased region" description="Low complexity" evidence="1">
    <location>
        <begin position="16"/>
        <end position="33"/>
    </location>
</feature>
<feature type="region of interest" description="Disordered" evidence="1">
    <location>
        <begin position="1"/>
        <end position="50"/>
    </location>
</feature>
<evidence type="ECO:0000256" key="1">
    <source>
        <dbReference type="SAM" id="MobiDB-lite"/>
    </source>
</evidence>
<organism evidence="2">
    <name type="scientific">Rhodotorula toruloides</name>
    <name type="common">Yeast</name>
    <name type="synonym">Rhodosporidium toruloides</name>
    <dbReference type="NCBI Taxonomy" id="5286"/>
    <lineage>
        <taxon>Eukaryota</taxon>
        <taxon>Fungi</taxon>
        <taxon>Dikarya</taxon>
        <taxon>Basidiomycota</taxon>
        <taxon>Pucciniomycotina</taxon>
        <taxon>Microbotryomycetes</taxon>
        <taxon>Sporidiobolales</taxon>
        <taxon>Sporidiobolaceae</taxon>
        <taxon>Rhodotorula</taxon>
    </lineage>
</organism>
<accession>A0A061AS28</accession>
<name>A0A061AS28_RHOTO</name>
<evidence type="ECO:0000313" key="2">
    <source>
        <dbReference type="EMBL" id="CDR40381.1"/>
    </source>
</evidence>
<reference evidence="2" key="1">
    <citation type="journal article" date="2014" name="Genome Announc.">
        <title>Draft genome sequence of Rhodosporidium toruloides CECT1137, an oleaginous yeast of biotechnological interest.</title>
        <authorList>
            <person name="Morin N."/>
            <person name="Calcas X."/>
            <person name="Devillers H."/>
            <person name="Durrens P."/>
            <person name="Sherman D.J."/>
            <person name="Nicaud J.-M."/>
            <person name="Neuveglise C."/>
        </authorList>
    </citation>
    <scope>NUCLEOTIDE SEQUENCE</scope>
    <source>
        <strain evidence="2">CECT1137</strain>
    </source>
</reference>
<dbReference type="EMBL" id="LK052940">
    <property type="protein sequence ID" value="CDR40381.1"/>
    <property type="molecule type" value="Genomic_DNA"/>
</dbReference>
<protein>
    <submittedName>
        <fullName evidence="2">RHTO0S05e02718g1_1</fullName>
    </submittedName>
</protein>
<proteinExistence type="predicted"/>
<sequence length="102" mass="10938">MPGKQRAPTQPKRRSTTSTTKLKPSLLSMKPPAGGKGKRGAQKAKDADAREKLDAGRNELREALQASNKPLVERKEKPVELAKGGDSLAKSMDEVLDLFGAA</sequence>
<dbReference type="AlphaFoldDB" id="A0A061AS28"/>
<gene>
    <name evidence="2" type="ORF">RHTO0S_05e02718g</name>
</gene>